<dbReference type="GO" id="GO:0032259">
    <property type="term" value="P:methylation"/>
    <property type="evidence" value="ECO:0007669"/>
    <property type="project" value="UniProtKB-KW"/>
</dbReference>
<dbReference type="InterPro" id="IPR029063">
    <property type="entry name" value="SAM-dependent_MTases_sf"/>
</dbReference>
<sequence length="210" mass="24433">MPLSERSKTLFGSLSSRAINGDRLAMDAVKYLERHHGWAGKSKFFFKPAIDRTNIYDFFVRDFVKKNPKANILNIGCGFCTRFYRVDNGHIIWTELDVPEVMDLRKDFFDKLDKGPRHRNTSFDLKGGLDASNYDLIIAEGVLVYLPLECAQKLVQGHMIFDAFTLKRTVKLGDDQLWLYNPKDWGFLNIIQEWDYDRPGREAKVFEVIQ</sequence>
<dbReference type="GO" id="GO:0008168">
    <property type="term" value="F:methyltransferase activity"/>
    <property type="evidence" value="ECO:0007669"/>
    <property type="project" value="UniProtKB-KW"/>
</dbReference>
<protein>
    <recommendedName>
        <fullName evidence="4">Class I SAM-dependent methyltransferase</fullName>
    </recommendedName>
</protein>
<evidence type="ECO:0008006" key="4">
    <source>
        <dbReference type="Google" id="ProtNLM"/>
    </source>
</evidence>
<accession>A0A0F9URF7</accession>
<evidence type="ECO:0000256" key="1">
    <source>
        <dbReference type="ARBA" id="ARBA00022603"/>
    </source>
</evidence>
<keyword evidence="2" id="KW-0808">Transferase</keyword>
<dbReference type="Pfam" id="PF04072">
    <property type="entry name" value="LCM"/>
    <property type="match status" value="1"/>
</dbReference>
<organism evidence="3">
    <name type="scientific">marine sediment metagenome</name>
    <dbReference type="NCBI Taxonomy" id="412755"/>
    <lineage>
        <taxon>unclassified sequences</taxon>
        <taxon>metagenomes</taxon>
        <taxon>ecological metagenomes</taxon>
    </lineage>
</organism>
<dbReference type="Gene3D" id="3.40.50.150">
    <property type="entry name" value="Vaccinia Virus protein VP39"/>
    <property type="match status" value="1"/>
</dbReference>
<dbReference type="AlphaFoldDB" id="A0A0F9URF7"/>
<keyword evidence="1" id="KW-0489">Methyltransferase</keyword>
<dbReference type="SUPFAM" id="SSF53335">
    <property type="entry name" value="S-adenosyl-L-methionine-dependent methyltransferases"/>
    <property type="match status" value="1"/>
</dbReference>
<evidence type="ECO:0000256" key="2">
    <source>
        <dbReference type="ARBA" id="ARBA00022679"/>
    </source>
</evidence>
<dbReference type="EMBL" id="LAZR01000113">
    <property type="protein sequence ID" value="KKN90092.1"/>
    <property type="molecule type" value="Genomic_DNA"/>
</dbReference>
<dbReference type="InterPro" id="IPR007213">
    <property type="entry name" value="Ppm1/Ppm2/Tcmp"/>
</dbReference>
<name>A0A0F9URF7_9ZZZZ</name>
<gene>
    <name evidence="3" type="ORF">LCGC14_0232050</name>
</gene>
<evidence type="ECO:0000313" key="3">
    <source>
        <dbReference type="EMBL" id="KKN90092.1"/>
    </source>
</evidence>
<reference evidence="3" key="1">
    <citation type="journal article" date="2015" name="Nature">
        <title>Complex archaea that bridge the gap between prokaryotes and eukaryotes.</title>
        <authorList>
            <person name="Spang A."/>
            <person name="Saw J.H."/>
            <person name="Jorgensen S.L."/>
            <person name="Zaremba-Niedzwiedzka K."/>
            <person name="Martijn J."/>
            <person name="Lind A.E."/>
            <person name="van Eijk R."/>
            <person name="Schleper C."/>
            <person name="Guy L."/>
            <person name="Ettema T.J."/>
        </authorList>
    </citation>
    <scope>NUCLEOTIDE SEQUENCE</scope>
</reference>
<comment type="caution">
    <text evidence="3">The sequence shown here is derived from an EMBL/GenBank/DDBJ whole genome shotgun (WGS) entry which is preliminary data.</text>
</comment>
<proteinExistence type="predicted"/>